<accession>A0ABT0C949</accession>
<dbReference type="InterPro" id="IPR012340">
    <property type="entry name" value="NA-bd_OB-fold"/>
</dbReference>
<sequence>MEKGTLVEFRHNSDRVLAVVQGTEGKKNLLLGVSSGQVHSVHPRQITFALNGGSSFTASDIPGFWEAVQAKLDPESLAVAWELVQEDRHTLSLSEMAQLLFSDDSPISTYATYRLLSDDRTYFKPKGEGYEPRTPAQVKEILHQIAVTQQRQQEQAEFEAHVQQALAHPGQGYAWTAAERARLELLERLALQGAAAAIRSHDDLSHNLNVSDRERASQLLEQMGFPATPQGAFDALIALGLWSRHENLALRLTGIPTQFPKEVEHYTQTLLEDPPPENLPIPRRDLTQLHTYTIDDASTRDIDDALSIESWSEEQVKLWIHIADPSRWVQWGDPLDVEARKRGTSVYLPEQVIPMFPPQLSTGPMSLVQGEVRPALSFGIVLGSDGQVREFEICLSQIKVTYRLTYEDADEMLELGAEAELTAIARAAQWRYAWRMSQGAIQIGLPEQDIKVIDEIPHLRVIEDTPARQMVAEMMVLTGDVAARFTHQNGIPVPYRLQPAPDLPSPETLDLYPQGPVRSFAIMRCLSRAEVATQPGRHTGLGLDAYCQVTSPIRRYADLLAHYQIKAFLQGDPLPLTESDVQQLLLALEPGTAEAVQVERKSKRYWSIEYLRLRPGQVWRALVLGYLREHENLVLVMLDEIAFRVPVRLERQIPLGAWIELEVLKADPRADVIELRQVEE</sequence>
<keyword evidence="3" id="KW-1185">Reference proteome</keyword>
<name>A0ABT0C949_THEVL</name>
<dbReference type="SUPFAM" id="SSF50249">
    <property type="entry name" value="Nucleic acid-binding proteins"/>
    <property type="match status" value="1"/>
</dbReference>
<evidence type="ECO:0000313" key="3">
    <source>
        <dbReference type="Proteomes" id="UP000830835"/>
    </source>
</evidence>
<organism evidence="2 3">
    <name type="scientific">Thermostichus vulcanus str. 'Rupite'</name>
    <dbReference type="NCBI Taxonomy" id="2813851"/>
    <lineage>
        <taxon>Bacteria</taxon>
        <taxon>Bacillati</taxon>
        <taxon>Cyanobacteriota</taxon>
        <taxon>Cyanophyceae</taxon>
        <taxon>Thermostichales</taxon>
        <taxon>Thermostichaceae</taxon>
        <taxon>Thermostichus</taxon>
    </lineage>
</organism>
<dbReference type="Pfam" id="PF23163">
    <property type="entry name" value="CSD_RNase_II"/>
    <property type="match status" value="1"/>
</dbReference>
<dbReference type="Proteomes" id="UP000830835">
    <property type="component" value="Unassembled WGS sequence"/>
</dbReference>
<dbReference type="PANTHER" id="PTHR23355">
    <property type="entry name" value="RIBONUCLEASE"/>
    <property type="match status" value="1"/>
</dbReference>
<feature type="domain" description="RNB" evidence="1">
    <location>
        <begin position="283"/>
        <end position="571"/>
    </location>
</feature>
<dbReference type="SMART" id="SM00955">
    <property type="entry name" value="RNB"/>
    <property type="match status" value="1"/>
</dbReference>
<comment type="caution">
    <text evidence="2">The sequence shown here is derived from an EMBL/GenBank/DDBJ whole genome shotgun (WGS) entry which is preliminary data.</text>
</comment>
<dbReference type="InterPro" id="IPR001900">
    <property type="entry name" value="RNase_II/R"/>
</dbReference>
<dbReference type="InterPro" id="IPR057324">
    <property type="entry name" value="WH_RNase_II"/>
</dbReference>
<dbReference type="Pfam" id="PF00773">
    <property type="entry name" value="RNB"/>
    <property type="match status" value="1"/>
</dbReference>
<dbReference type="Pfam" id="PF23161">
    <property type="entry name" value="HTH_RNase_II"/>
    <property type="match status" value="1"/>
</dbReference>
<reference evidence="2" key="1">
    <citation type="submission" date="2021-02" db="EMBL/GenBank/DDBJ databases">
        <title>The CRISPR/cas machinery reduction and long-range gene transfer in the hot spring cyanobacterium Synechococcus.</title>
        <authorList>
            <person name="Dvorak P."/>
            <person name="Jahodarova E."/>
            <person name="Hasler P."/>
            <person name="Poulickova A."/>
        </authorList>
    </citation>
    <scope>NUCLEOTIDE SEQUENCE</scope>
    <source>
        <strain evidence="2">Rupite</strain>
    </source>
</reference>
<dbReference type="RefSeq" id="WP_244349520.1">
    <property type="nucleotide sequence ID" value="NZ_JAFIRA010000008.1"/>
</dbReference>
<dbReference type="EMBL" id="JAFIRA010000008">
    <property type="protein sequence ID" value="MCJ2542291.1"/>
    <property type="molecule type" value="Genomic_DNA"/>
</dbReference>
<protein>
    <submittedName>
        <fullName evidence="2">VacB/RNase II family 3'-5' exoribonuclease</fullName>
    </submittedName>
</protein>
<evidence type="ECO:0000259" key="1">
    <source>
        <dbReference type="SMART" id="SM00955"/>
    </source>
</evidence>
<evidence type="ECO:0000313" key="2">
    <source>
        <dbReference type="EMBL" id="MCJ2542291.1"/>
    </source>
</evidence>
<proteinExistence type="predicted"/>
<dbReference type="InterPro" id="IPR050180">
    <property type="entry name" value="RNR_Ribonuclease"/>
</dbReference>
<gene>
    <name evidence="2" type="ORF">JX360_05120</name>
</gene>
<dbReference type="InterPro" id="IPR056403">
    <property type="entry name" value="RNase_II_barrel"/>
</dbReference>
<dbReference type="PANTHER" id="PTHR23355:SF42">
    <property type="entry name" value="RIBONUCLEASE II, CHLOROPLASTIC_MITOCHONDRIAL"/>
    <property type="match status" value="1"/>
</dbReference>
<dbReference type="InterPro" id="IPR056404">
    <property type="entry name" value="HTH_RNase_II"/>
</dbReference>
<dbReference type="Pfam" id="PF25255">
    <property type="entry name" value="WHD_RNase_II"/>
    <property type="match status" value="1"/>
</dbReference>